<dbReference type="AlphaFoldDB" id="A0A0A7S6W6"/>
<keyword evidence="1" id="KW-1133">Transmembrane helix</keyword>
<evidence type="ECO:0000313" key="3">
    <source>
        <dbReference type="Proteomes" id="UP000030901"/>
    </source>
</evidence>
<dbReference type="Proteomes" id="UP000030901">
    <property type="component" value="Chromosome"/>
</dbReference>
<dbReference type="RefSeq" id="WP_039104571.1">
    <property type="nucleotide sequence ID" value="NZ_CP009056.1"/>
</dbReference>
<sequence>MGILKKLVDGRLSLAVTFWIFYFVFRTVMNIGIIIGYVVALLGVITEPVLYSIITVIVILEFIMLIVVIIGISNILKNKGVTFWPIVALIVCGFNWIFMMQSFFDGCYSYDVFLDTYAIALDALESLN</sequence>
<feature type="transmembrane region" description="Helical" evidence="1">
    <location>
        <begin position="51"/>
        <end position="76"/>
    </location>
</feature>
<proteinExistence type="predicted"/>
<protein>
    <submittedName>
        <fullName evidence="2">Uncharacterized protein</fullName>
    </submittedName>
</protein>
<evidence type="ECO:0000256" key="1">
    <source>
        <dbReference type="SAM" id="Phobius"/>
    </source>
</evidence>
<keyword evidence="3" id="KW-1185">Reference proteome</keyword>
<dbReference type="HOGENOM" id="CLU_2046251_0_0_6"/>
<dbReference type="EMBL" id="CP009056">
    <property type="protein sequence ID" value="AJA44976.1"/>
    <property type="molecule type" value="Genomic_DNA"/>
</dbReference>
<gene>
    <name evidence="2" type="ORF">FPB0191_01152</name>
</gene>
<name>A0A0A7S6W6_FRIPE</name>
<feature type="transmembrane region" description="Helical" evidence="1">
    <location>
        <begin position="83"/>
        <end position="104"/>
    </location>
</feature>
<feature type="transmembrane region" description="Helical" evidence="1">
    <location>
        <begin position="12"/>
        <end position="45"/>
    </location>
</feature>
<keyword evidence="1" id="KW-0472">Membrane</keyword>
<keyword evidence="1" id="KW-0812">Transmembrane</keyword>
<accession>A0A0A7S6W6</accession>
<reference evidence="2 3" key="1">
    <citation type="journal article" date="2014" name="Appl. Environ. Microbiol.">
        <title>Gut symbionts from distinct hosts exhibit genotoxic activity via divergent colibactin biosynthetic pathways.</title>
        <authorList>
            <person name="Engel P."/>
            <person name="Vizcaino M.I."/>
            <person name="Crawford J.M."/>
        </authorList>
    </citation>
    <scope>NUCLEOTIDE SEQUENCE [LARGE SCALE GENOMIC DNA]</scope>
    <source>
        <strain evidence="2 3">PEB0191</strain>
    </source>
</reference>
<organism evidence="2 3">
    <name type="scientific">Frischella perrara</name>
    <dbReference type="NCBI Taxonomy" id="1267021"/>
    <lineage>
        <taxon>Bacteria</taxon>
        <taxon>Pseudomonadati</taxon>
        <taxon>Pseudomonadota</taxon>
        <taxon>Gammaproteobacteria</taxon>
        <taxon>Orbales</taxon>
        <taxon>Orbaceae</taxon>
        <taxon>Frischella</taxon>
    </lineage>
</organism>
<dbReference type="KEGG" id="fpp:FPB0191_01152"/>
<evidence type="ECO:0000313" key="2">
    <source>
        <dbReference type="EMBL" id="AJA44976.1"/>
    </source>
</evidence>